<sequence>MSVDEDAGLVALGVSARTRSALRSGLRSYGDVTVGDVARAARAGELREVRNIGPESEEEIMRALRAFGLLPPREDESPQRAALVVAVDLVREVFREAMERAQVPESLRSAVEAHAGEAMAILVPKGADR</sequence>
<reference evidence="1 2" key="1">
    <citation type="submission" date="2021-07" db="EMBL/GenBank/DDBJ databases">
        <title>Actinomadura sp. PM05-2 isolated from lichen.</title>
        <authorList>
            <person name="Somphong A."/>
            <person name="Phongsopitanun W."/>
            <person name="Tanasupawat S."/>
            <person name="Peongsungnone V."/>
        </authorList>
    </citation>
    <scope>NUCLEOTIDE SEQUENCE [LARGE SCALE GENOMIC DNA]</scope>
    <source>
        <strain evidence="1 2">PM05-2</strain>
    </source>
</reference>
<evidence type="ECO:0008006" key="3">
    <source>
        <dbReference type="Google" id="ProtNLM"/>
    </source>
</evidence>
<keyword evidence="2" id="KW-1185">Reference proteome</keyword>
<dbReference type="Gene3D" id="1.10.150.20">
    <property type="entry name" value="5' to 3' exonuclease, C-terminal subdomain"/>
    <property type="match status" value="1"/>
</dbReference>
<accession>A0ABS7G1X1</accession>
<name>A0ABS7G1X1_9ACTN</name>
<dbReference type="SUPFAM" id="SSF47789">
    <property type="entry name" value="C-terminal domain of RNA polymerase alpha subunit"/>
    <property type="match status" value="1"/>
</dbReference>
<dbReference type="RefSeq" id="WP_220169951.1">
    <property type="nucleotide sequence ID" value="NZ_JAIBOA010000026.1"/>
</dbReference>
<dbReference type="EMBL" id="JAIBOA010000026">
    <property type="protein sequence ID" value="MBW8486710.1"/>
    <property type="molecule type" value="Genomic_DNA"/>
</dbReference>
<evidence type="ECO:0000313" key="2">
    <source>
        <dbReference type="Proteomes" id="UP000774570"/>
    </source>
</evidence>
<protein>
    <recommendedName>
        <fullName evidence="3">RNA polymerase alpha subunit C-terminal domain-containing protein</fullName>
    </recommendedName>
</protein>
<proteinExistence type="predicted"/>
<gene>
    <name evidence="1" type="ORF">K1Y72_30385</name>
</gene>
<comment type="caution">
    <text evidence="1">The sequence shown here is derived from an EMBL/GenBank/DDBJ whole genome shotgun (WGS) entry which is preliminary data.</text>
</comment>
<dbReference type="Proteomes" id="UP000774570">
    <property type="component" value="Unassembled WGS sequence"/>
</dbReference>
<evidence type="ECO:0000313" key="1">
    <source>
        <dbReference type="EMBL" id="MBW8486710.1"/>
    </source>
</evidence>
<organism evidence="1 2">
    <name type="scientific">Actinomadura parmotrematis</name>
    <dbReference type="NCBI Taxonomy" id="2864039"/>
    <lineage>
        <taxon>Bacteria</taxon>
        <taxon>Bacillati</taxon>
        <taxon>Actinomycetota</taxon>
        <taxon>Actinomycetes</taxon>
        <taxon>Streptosporangiales</taxon>
        <taxon>Thermomonosporaceae</taxon>
        <taxon>Actinomadura</taxon>
    </lineage>
</organism>